<proteinExistence type="predicted"/>
<protein>
    <submittedName>
        <fullName evidence="1">Uncharacterized protein</fullName>
    </submittedName>
</protein>
<evidence type="ECO:0000313" key="1">
    <source>
        <dbReference type="EMBL" id="QHS81827.1"/>
    </source>
</evidence>
<reference evidence="1" key="1">
    <citation type="journal article" date="2020" name="Nature">
        <title>Giant virus diversity and host interactions through global metagenomics.</title>
        <authorList>
            <person name="Schulz F."/>
            <person name="Roux S."/>
            <person name="Paez-Espino D."/>
            <person name="Jungbluth S."/>
            <person name="Walsh D.A."/>
            <person name="Denef V.J."/>
            <person name="McMahon K.D."/>
            <person name="Konstantinidis K.T."/>
            <person name="Eloe-Fadrosh E.A."/>
            <person name="Kyrpides N.C."/>
            <person name="Woyke T."/>
        </authorList>
    </citation>
    <scope>NUCLEOTIDE SEQUENCE</scope>
    <source>
        <strain evidence="1">GVMAG-S-1101164-72</strain>
    </source>
</reference>
<dbReference type="EMBL" id="MN740760">
    <property type="protein sequence ID" value="QHS81827.1"/>
    <property type="molecule type" value="Genomic_DNA"/>
</dbReference>
<accession>A0A6C0APS3</accession>
<dbReference type="AlphaFoldDB" id="A0A6C0APS3"/>
<name>A0A6C0APS3_9ZZZZ</name>
<sequence length="57" mass="6064">MDNYVQLVSIWGRADLPSQPDCGFNFIFGLKTTPPNLAGGPQVPKSIFSSLGDPGDP</sequence>
<organism evidence="1">
    <name type="scientific">viral metagenome</name>
    <dbReference type="NCBI Taxonomy" id="1070528"/>
    <lineage>
        <taxon>unclassified sequences</taxon>
        <taxon>metagenomes</taxon>
        <taxon>organismal metagenomes</taxon>
    </lineage>
</organism>